<feature type="region of interest" description="Disordered" evidence="1">
    <location>
        <begin position="609"/>
        <end position="629"/>
    </location>
</feature>
<protein>
    <submittedName>
        <fullName evidence="2">Uncharacterized protein</fullName>
    </submittedName>
</protein>
<evidence type="ECO:0000256" key="1">
    <source>
        <dbReference type="SAM" id="MobiDB-lite"/>
    </source>
</evidence>
<reference evidence="2 3" key="1">
    <citation type="submission" date="2015-11" db="EMBL/GenBank/DDBJ databases">
        <title>Genomic analysis of 38 Legionella species identifies large and diverse effector repertoires.</title>
        <authorList>
            <person name="Burstein D."/>
            <person name="Amaro F."/>
            <person name="Zusman T."/>
            <person name="Lifshitz Z."/>
            <person name="Cohen O."/>
            <person name="Gilbert J.A."/>
            <person name="Pupko T."/>
            <person name="Shuman H.A."/>
            <person name="Segal G."/>
        </authorList>
    </citation>
    <scope>NUCLEOTIDE SEQUENCE [LARGE SCALE GENOMIC DNA]</scope>
    <source>
        <strain evidence="2 3">ORW</strain>
    </source>
</reference>
<accession>A0A0W0S6V0</accession>
<sequence length="629" mass="70450">MPFKYRAITANCGNDTIGIEASSNLANNIDADGADFYIINCQETHFEKTQKQLEEALIEKGYKVKCLAQMATHTKADTQLHSNTGIATFIVYKEELVLSDINSAEARRTPASGFLERISSGSGFNKGGLVTNFAIKRNDGERIDIQAVSGHLDASSMLKRNQDWHVLHKKTIKDVRNWDQLLAACPNLMVSGYDANTRNRLDDKNEEINMWDNPEKYPEIHALDRASLAAARYSGQSTYAHAPGPDPKRPGYAGGGMLDFVTIYDGKISKEGIVTDEQVVQQFEPELNSERDHNVIVSPLCTSLEASPFERVKNLMASRLYGVAPLLAEEIQKMKETDEGAKDRLVEIYQQYLGPEGFLDQAIALHQSKLVYVQQLMNLSLDERLKDEVSKTLFGELEWCAGNPDQLAAQQELMKAFLNSLAECEHAVGIKARLDCYLELKEKIRKNERINAAEAFQDAAVQTYQKLYINFATKLYKHTDSLPELQGAMEKLLKRLDAIADHNVEAALKSLDPKKLDLLTHIIAQCDDSFNFSHAGEIEDMEKTNEELMSLSHEAMGSSSPLWRALAETVKFFVSIVSKVSPDSTLAEQGELVKSKKLSDSIIKYRTALHDMRPQENSRSDDENIMTLD</sequence>
<comment type="caution">
    <text evidence="2">The sequence shown here is derived from an EMBL/GenBank/DDBJ whole genome shotgun (WGS) entry which is preliminary data.</text>
</comment>
<dbReference type="Proteomes" id="UP000054921">
    <property type="component" value="Unassembled WGS sequence"/>
</dbReference>
<dbReference type="AlphaFoldDB" id="A0A0W0S6V0"/>
<organism evidence="2 3">
    <name type="scientific">Legionella cherrii</name>
    <dbReference type="NCBI Taxonomy" id="28084"/>
    <lineage>
        <taxon>Bacteria</taxon>
        <taxon>Pseudomonadati</taxon>
        <taxon>Pseudomonadota</taxon>
        <taxon>Gammaproteobacteria</taxon>
        <taxon>Legionellales</taxon>
        <taxon>Legionellaceae</taxon>
        <taxon>Legionella</taxon>
    </lineage>
</organism>
<proteinExistence type="predicted"/>
<evidence type="ECO:0000313" key="2">
    <source>
        <dbReference type="EMBL" id="KTC79263.1"/>
    </source>
</evidence>
<dbReference type="STRING" id="28084.Lche_1283"/>
<dbReference type="OrthoDB" id="5635562at2"/>
<name>A0A0W0S6V0_9GAMM</name>
<dbReference type="PATRIC" id="fig|28084.5.peg.1399"/>
<dbReference type="EMBL" id="LNXW01000013">
    <property type="protein sequence ID" value="KTC79263.1"/>
    <property type="molecule type" value="Genomic_DNA"/>
</dbReference>
<feature type="compositionally biased region" description="Basic and acidic residues" evidence="1">
    <location>
        <begin position="609"/>
        <end position="622"/>
    </location>
</feature>
<dbReference type="InterPro" id="IPR036691">
    <property type="entry name" value="Endo/exonu/phosph_ase_sf"/>
</dbReference>
<dbReference type="RefSeq" id="WP_058387597.1">
    <property type="nucleotide sequence ID" value="NZ_LNXW01000013.1"/>
</dbReference>
<gene>
    <name evidence="2" type="ORF">Lche_1283</name>
</gene>
<evidence type="ECO:0000313" key="3">
    <source>
        <dbReference type="Proteomes" id="UP000054921"/>
    </source>
</evidence>
<dbReference type="Gene3D" id="3.60.10.10">
    <property type="entry name" value="Endonuclease/exonuclease/phosphatase"/>
    <property type="match status" value="1"/>
</dbReference>